<feature type="compositionally biased region" description="Polar residues" evidence="10">
    <location>
        <begin position="15"/>
        <end position="32"/>
    </location>
</feature>
<dbReference type="InterPro" id="IPR000504">
    <property type="entry name" value="RRM_dom"/>
</dbReference>
<dbReference type="InterPro" id="IPR012677">
    <property type="entry name" value="Nucleotide-bd_a/b_plait_sf"/>
</dbReference>
<dbReference type="GO" id="GO:0051321">
    <property type="term" value="P:meiotic cell cycle"/>
    <property type="evidence" value="ECO:0007669"/>
    <property type="project" value="UniProtKB-KW"/>
</dbReference>
<dbReference type="PANTHER" id="PTHR14379">
    <property type="entry name" value="LIMKAIN B LKAP"/>
    <property type="match status" value="1"/>
</dbReference>
<keyword evidence="4 9" id="KW-0694">RNA-binding</keyword>
<dbReference type="PROSITE" id="PS51644">
    <property type="entry name" value="HTH_OST"/>
    <property type="match status" value="3"/>
</dbReference>
<feature type="domain" description="HTH OST-type" evidence="12">
    <location>
        <begin position="917"/>
        <end position="991"/>
    </location>
</feature>
<dbReference type="PANTHER" id="PTHR14379:SF3">
    <property type="entry name" value="MEIOSIS REGULATOR AND MRNA STABILITY FACTOR 1"/>
    <property type="match status" value="1"/>
</dbReference>
<dbReference type="GO" id="GO:0048477">
    <property type="term" value="P:oogenesis"/>
    <property type="evidence" value="ECO:0007669"/>
    <property type="project" value="UniProtKB-KW"/>
</dbReference>
<name>A0ABD0TDM9_LOXSC</name>
<dbReference type="Pfam" id="PF01936">
    <property type="entry name" value="NYN"/>
    <property type="match status" value="1"/>
</dbReference>
<feature type="domain" description="HTH OST-type" evidence="12">
    <location>
        <begin position="836"/>
        <end position="912"/>
    </location>
</feature>
<feature type="compositionally biased region" description="Pro residues" evidence="10">
    <location>
        <begin position="398"/>
        <end position="410"/>
    </location>
</feature>
<evidence type="ECO:0000256" key="10">
    <source>
        <dbReference type="SAM" id="MobiDB-lite"/>
    </source>
</evidence>
<evidence type="ECO:0000256" key="5">
    <source>
        <dbReference type="ARBA" id="ARBA00022943"/>
    </source>
</evidence>
<feature type="domain" description="RRM" evidence="11">
    <location>
        <begin position="256"/>
        <end position="329"/>
    </location>
</feature>
<dbReference type="InterPro" id="IPR025605">
    <property type="entry name" value="OST-HTH/LOTUS_dom"/>
</dbReference>
<dbReference type="Gene3D" id="3.30.70.330">
    <property type="match status" value="2"/>
</dbReference>
<evidence type="ECO:0000256" key="8">
    <source>
        <dbReference type="ARBA" id="ARBA00030116"/>
    </source>
</evidence>
<evidence type="ECO:0000256" key="6">
    <source>
        <dbReference type="ARBA" id="ARBA00023140"/>
    </source>
</evidence>
<keyword evidence="3" id="KW-0677">Repeat</keyword>
<dbReference type="GO" id="GO:0005777">
    <property type="term" value="C:peroxisome"/>
    <property type="evidence" value="ECO:0007669"/>
    <property type="project" value="UniProtKB-SubCell"/>
</dbReference>
<feature type="region of interest" description="Disordered" evidence="10">
    <location>
        <begin position="337"/>
        <end position="373"/>
    </location>
</feature>
<feature type="compositionally biased region" description="Polar residues" evidence="10">
    <location>
        <begin position="445"/>
        <end position="460"/>
    </location>
</feature>
<dbReference type="Proteomes" id="UP001549921">
    <property type="component" value="Unassembled WGS sequence"/>
</dbReference>
<keyword evidence="5" id="KW-0221">Differentiation</keyword>
<dbReference type="PROSITE" id="PS50102">
    <property type="entry name" value="RRM"/>
    <property type="match status" value="2"/>
</dbReference>
<gene>
    <name evidence="13" type="ORF">ABMA28_014919</name>
</gene>
<dbReference type="InterPro" id="IPR021139">
    <property type="entry name" value="NYN"/>
</dbReference>
<comment type="subcellular location">
    <subcellularLocation>
        <location evidence="1">Peroxisome</location>
    </subcellularLocation>
</comment>
<feature type="compositionally biased region" description="Polar residues" evidence="10">
    <location>
        <begin position="729"/>
        <end position="738"/>
    </location>
</feature>
<dbReference type="SUPFAM" id="SSF54928">
    <property type="entry name" value="RNA-binding domain, RBD"/>
    <property type="match status" value="1"/>
</dbReference>
<dbReference type="Pfam" id="PF11608">
    <property type="entry name" value="RRM_MARF1"/>
    <property type="match status" value="1"/>
</dbReference>
<evidence type="ECO:0000256" key="4">
    <source>
        <dbReference type="ARBA" id="ARBA00022884"/>
    </source>
</evidence>
<dbReference type="InterPro" id="IPR034189">
    <property type="entry name" value="MARF1_RRM1"/>
</dbReference>
<feature type="region of interest" description="Disordered" evidence="10">
    <location>
        <begin position="398"/>
        <end position="468"/>
    </location>
</feature>
<evidence type="ECO:0000256" key="9">
    <source>
        <dbReference type="PROSITE-ProRule" id="PRU00176"/>
    </source>
</evidence>
<protein>
    <recommendedName>
        <fullName evidence="2">Meiosis regulator and mRNA stability factor 1</fullName>
    </recommendedName>
    <alternativeName>
        <fullName evidence="8">Limkain-b1</fullName>
    </alternativeName>
</protein>
<evidence type="ECO:0000256" key="2">
    <source>
        <dbReference type="ARBA" id="ARBA00022152"/>
    </source>
</evidence>
<feature type="domain" description="RRM" evidence="11">
    <location>
        <begin position="469"/>
        <end position="550"/>
    </location>
</feature>
<organism evidence="13 14">
    <name type="scientific">Loxostege sticticalis</name>
    <name type="common">Beet webworm moth</name>
    <dbReference type="NCBI Taxonomy" id="481309"/>
    <lineage>
        <taxon>Eukaryota</taxon>
        <taxon>Metazoa</taxon>
        <taxon>Ecdysozoa</taxon>
        <taxon>Arthropoda</taxon>
        <taxon>Hexapoda</taxon>
        <taxon>Insecta</taxon>
        <taxon>Pterygota</taxon>
        <taxon>Neoptera</taxon>
        <taxon>Endopterygota</taxon>
        <taxon>Lepidoptera</taxon>
        <taxon>Glossata</taxon>
        <taxon>Ditrysia</taxon>
        <taxon>Pyraloidea</taxon>
        <taxon>Crambidae</taxon>
        <taxon>Pyraustinae</taxon>
        <taxon>Loxostege</taxon>
    </lineage>
</organism>
<dbReference type="InterPro" id="IPR035979">
    <property type="entry name" value="RBD_domain_sf"/>
</dbReference>
<feature type="compositionally biased region" description="Polar residues" evidence="10">
    <location>
        <begin position="337"/>
        <end position="351"/>
    </location>
</feature>
<proteinExistence type="predicted"/>
<dbReference type="AlphaFoldDB" id="A0ABD0TDM9"/>
<feature type="domain" description="HTH OST-type" evidence="12">
    <location>
        <begin position="760"/>
        <end position="835"/>
    </location>
</feature>
<evidence type="ECO:0000259" key="11">
    <source>
        <dbReference type="PROSITE" id="PS50102"/>
    </source>
</evidence>
<feature type="region of interest" description="Disordered" evidence="10">
    <location>
        <begin position="13"/>
        <end position="32"/>
    </location>
</feature>
<keyword evidence="6" id="KW-0576">Peroxisome</keyword>
<evidence type="ECO:0000256" key="1">
    <source>
        <dbReference type="ARBA" id="ARBA00004275"/>
    </source>
</evidence>
<evidence type="ECO:0000313" key="13">
    <source>
        <dbReference type="EMBL" id="KAL0841176.1"/>
    </source>
</evidence>
<feature type="region of interest" description="Disordered" evidence="10">
    <location>
        <begin position="718"/>
        <end position="753"/>
    </location>
</feature>
<dbReference type="CDD" id="cd10910">
    <property type="entry name" value="PIN_limkain_b1_N_like"/>
    <property type="match status" value="1"/>
</dbReference>
<sequence length="1259" mass="139294">MSSNVGFEGAVACSSKGTRSHSAQGLPNTISSPAMKIPLPPRLWITDEEDDDSSDEMGGSFRDDYMTTVERPRVRSRFRHYKHRLQNKLPVGIFWDIENCQIPRGCSAIDVVVAIRAKFLEGRLEGEFIVVCDARKEAQFRLQELNDAQVNLFHVCGSQKNAADEKLRQCMRKFIELYGSPAVIVLISGDINFAADLSDFRHRKGMEVILVHKQNTSSALIACASSHYCFNELTDHLPRIPKIYAAEDKAIAEAKCEMEVVNLPTDHPPERVSRRLRRLADNCGGKVLRVSASTAMLRFPTPDHALRAMKRMDGEDVFGRKISTRYVRSVYEQAQPTYSSDEGYGTATTAPAPSRSVYVPPPQAKPSPRDVPLLSNNASVSSLSNDWALALRALPAPTPPPLEFCPPPAPKPRKIRGTHGSVNLDRSGCSSSNSAEESRQRDTSQSRAISPWNSSTFSEQSEGDLESTAELTVANLPPYEPQVLQEMLTQLFNQYVPVVRVSVWAAGEGPLATVVLRSEWDARLAIARVHKRRLDNQWTGRRLELSLGRPSPAPNLDVLRARLRAILLDQKNHTLPLLRLRDAYASRHCCALTTSDIAKVKDTVVIHEGFGRMVQLIDLTPVSNSEVEEAPWKCHIHAALNTGHEDGSRILQPVYMEISMLAKNTQMLLEKHCGILPLLSFVECYEAMFPPLVPDTHRGVALELLLRSVPGIEVRDSPSRHLTWRTDGTETPPTHSNQSESSRSSGERERPRTAPALEPMLALFERELIDLLRTAPRCSIPFSKLIPAFHHHFGRQCRVADYGFTKLPDLLAALSNTIVVLGSGSSRVITISASAQSRRWTSDLVKLLKAQPGRAILPMDIPQLYQATFGRAFSPVDYGVCTLSELMLRVTPQAVTIAADGTISLPRRTPTPEERSRTVQFALQAVELLCYTPNLRMEFSRFVPAYHAHFGRQLRVAHYGCVKLVELFEPIPESVTVAIEASGERSVRLATRPAKAVMAQRLRALGPLPLASFPGQYASQYGAPPLPDVLEVPTVEALIYATGGCVEGGIVVAPGESPRWSSAALAACAVLSADRSVARGSTDDYFATAFRRLRSTDPDIKNLAAAGVILVTDRRIRLTPAWRTVWRVAQILAETGPITSMEIYAEYTTRYEPVFPSADLGMDGVVEFLRYYREVFTDTPGGRWALCEGVCVPRCRDLAPAHEDYSLHDTPPGQKGSRVFESPKNNIWCSPPASSLPTPTALLPLEKRRTRLAAHFDAP</sequence>
<dbReference type="InterPro" id="IPR041966">
    <property type="entry name" value="LOTUS-like"/>
</dbReference>
<dbReference type="Pfam" id="PF12872">
    <property type="entry name" value="OST-HTH"/>
    <property type="match status" value="3"/>
</dbReference>
<evidence type="ECO:0000256" key="3">
    <source>
        <dbReference type="ARBA" id="ARBA00022737"/>
    </source>
</evidence>
<evidence type="ECO:0000313" key="14">
    <source>
        <dbReference type="Proteomes" id="UP001549921"/>
    </source>
</evidence>
<dbReference type="GO" id="GO:0003723">
    <property type="term" value="F:RNA binding"/>
    <property type="evidence" value="ECO:0007669"/>
    <property type="project" value="UniProtKB-UniRule"/>
</dbReference>
<dbReference type="InterPro" id="IPR024768">
    <property type="entry name" value="Marf1"/>
</dbReference>
<evidence type="ECO:0000259" key="12">
    <source>
        <dbReference type="PROSITE" id="PS51644"/>
    </source>
</evidence>
<dbReference type="Gene3D" id="3.30.420.610">
    <property type="entry name" value="LOTUS domain-like"/>
    <property type="match status" value="2"/>
</dbReference>
<keyword evidence="5" id="KW-0896">Oogenesis</keyword>
<dbReference type="EMBL" id="JBEDNZ010000006">
    <property type="protein sequence ID" value="KAL0841176.1"/>
    <property type="molecule type" value="Genomic_DNA"/>
</dbReference>
<reference evidence="13 14" key="1">
    <citation type="submission" date="2024-06" db="EMBL/GenBank/DDBJ databases">
        <title>A chromosome-level genome assembly of beet webworm, Loxostege sticticalis.</title>
        <authorList>
            <person name="Zhang Y."/>
        </authorList>
    </citation>
    <scope>NUCLEOTIDE SEQUENCE [LARGE SCALE GENOMIC DNA]</scope>
    <source>
        <strain evidence="13">AQ028</strain>
        <tissue evidence="13">Male pupae</tissue>
    </source>
</reference>
<keyword evidence="7" id="KW-0469">Meiosis</keyword>
<evidence type="ECO:0000256" key="7">
    <source>
        <dbReference type="ARBA" id="ARBA00023254"/>
    </source>
</evidence>
<accession>A0ABD0TDM9</accession>
<comment type="caution">
    <text evidence="13">The sequence shown here is derived from an EMBL/GenBank/DDBJ whole genome shotgun (WGS) entry which is preliminary data.</text>
</comment>